<evidence type="ECO:0000256" key="8">
    <source>
        <dbReference type="SAM" id="SignalP"/>
    </source>
</evidence>
<evidence type="ECO:0000256" key="1">
    <source>
        <dbReference type="ARBA" id="ARBA00004323"/>
    </source>
</evidence>
<comment type="caution">
    <text evidence="9">The sequence shown here is derived from an EMBL/GenBank/DDBJ whole genome shotgun (WGS) entry which is preliminary data.</text>
</comment>
<feature type="non-terminal residue" evidence="9">
    <location>
        <position position="220"/>
    </location>
</feature>
<dbReference type="Pfam" id="PF01501">
    <property type="entry name" value="Glyco_transf_8"/>
    <property type="match status" value="1"/>
</dbReference>
<evidence type="ECO:0000313" key="9">
    <source>
        <dbReference type="EMBL" id="GMS92902.1"/>
    </source>
</evidence>
<reference evidence="9" key="1">
    <citation type="submission" date="2023-10" db="EMBL/GenBank/DDBJ databases">
        <title>Genome assembly of Pristionchus species.</title>
        <authorList>
            <person name="Yoshida K."/>
            <person name="Sommer R.J."/>
        </authorList>
    </citation>
    <scope>NUCLEOTIDE SEQUENCE</scope>
    <source>
        <strain evidence="9">RS0144</strain>
    </source>
</reference>
<evidence type="ECO:0000256" key="2">
    <source>
        <dbReference type="ARBA" id="ARBA00022692"/>
    </source>
</evidence>
<organism evidence="9 10">
    <name type="scientific">Pristionchus entomophagus</name>
    <dbReference type="NCBI Taxonomy" id="358040"/>
    <lineage>
        <taxon>Eukaryota</taxon>
        <taxon>Metazoa</taxon>
        <taxon>Ecdysozoa</taxon>
        <taxon>Nematoda</taxon>
        <taxon>Chromadorea</taxon>
        <taxon>Rhabditida</taxon>
        <taxon>Rhabditina</taxon>
        <taxon>Diplogasteromorpha</taxon>
        <taxon>Diplogasteroidea</taxon>
        <taxon>Neodiplogasteridae</taxon>
        <taxon>Pristionchus</taxon>
    </lineage>
</organism>
<gene>
    <name evidence="9" type="ORF">PENTCL1PPCAC_15077</name>
</gene>
<evidence type="ECO:0000256" key="3">
    <source>
        <dbReference type="ARBA" id="ARBA00022968"/>
    </source>
</evidence>
<name>A0AAV5TDE1_9BILA</name>
<protein>
    <recommendedName>
        <fullName evidence="11">Glycosyltransferase</fullName>
    </recommendedName>
</protein>
<dbReference type="PANTHER" id="PTHR12270">
    <property type="entry name" value="GLYCOSYLTRANSFERASE-RELATED"/>
    <property type="match status" value="1"/>
</dbReference>
<feature type="non-terminal residue" evidence="9">
    <location>
        <position position="1"/>
    </location>
</feature>
<evidence type="ECO:0000256" key="6">
    <source>
        <dbReference type="ARBA" id="ARBA00023136"/>
    </source>
</evidence>
<dbReference type="InterPro" id="IPR051292">
    <property type="entry name" value="Xyl/GlcA_transferase"/>
</dbReference>
<dbReference type="GO" id="GO:0000139">
    <property type="term" value="C:Golgi membrane"/>
    <property type="evidence" value="ECO:0007669"/>
    <property type="project" value="UniProtKB-SubCell"/>
</dbReference>
<feature type="chain" id="PRO_5043775364" description="Glycosyltransferase" evidence="8">
    <location>
        <begin position="29"/>
        <end position="220"/>
    </location>
</feature>
<dbReference type="SUPFAM" id="SSF53448">
    <property type="entry name" value="Nucleotide-diphospho-sugar transferases"/>
    <property type="match status" value="1"/>
</dbReference>
<evidence type="ECO:0000313" key="10">
    <source>
        <dbReference type="Proteomes" id="UP001432027"/>
    </source>
</evidence>
<evidence type="ECO:0000256" key="7">
    <source>
        <dbReference type="ARBA" id="ARBA00023180"/>
    </source>
</evidence>
<keyword evidence="4" id="KW-1133">Transmembrane helix</keyword>
<keyword evidence="3" id="KW-0735">Signal-anchor</keyword>
<dbReference type="InterPro" id="IPR002495">
    <property type="entry name" value="Glyco_trans_8"/>
</dbReference>
<dbReference type="InterPro" id="IPR029044">
    <property type="entry name" value="Nucleotide-diphossugar_trans"/>
</dbReference>
<keyword evidence="2" id="KW-0812">Transmembrane</keyword>
<dbReference type="GO" id="GO:0035269">
    <property type="term" value="P:protein O-linked glycosylation via mannose"/>
    <property type="evidence" value="ECO:0007669"/>
    <property type="project" value="TreeGrafter"/>
</dbReference>
<accession>A0AAV5TDE1</accession>
<keyword evidence="10" id="KW-1185">Reference proteome</keyword>
<keyword evidence="7" id="KW-0325">Glycoprotein</keyword>
<dbReference type="EMBL" id="BTSX01000004">
    <property type="protein sequence ID" value="GMS92902.1"/>
    <property type="molecule type" value="Genomic_DNA"/>
</dbReference>
<proteinExistence type="predicted"/>
<sequence length="220" mass="25499">IRILRSIGIVSLLAVSFCLLFSFEGAWSEYVHLPTYAETVPFPPVNECVEHHVVLVLGGYKTINLAAVLFKSLMFHHRGPLVFHFIADQKARQVLHTLFDTWQLPSVRYQIYEMETYKKEVDWVPNTHYSSWYDLMRLAIPEILPADVKEVLFLDTDIVVLDDISPLFDTFKGTNDSVLFSMTENLSPWYQQKGHWPARGRGFNAGVLLLHTERMRKANW</sequence>
<dbReference type="Gene3D" id="3.90.550.10">
    <property type="entry name" value="Spore Coat Polysaccharide Biosynthesis Protein SpsA, Chain A"/>
    <property type="match status" value="1"/>
</dbReference>
<feature type="signal peptide" evidence="8">
    <location>
        <begin position="1"/>
        <end position="28"/>
    </location>
</feature>
<comment type="subcellular location">
    <subcellularLocation>
        <location evidence="1">Golgi apparatus membrane</location>
        <topology evidence="1">Single-pass type II membrane protein</topology>
    </subcellularLocation>
</comment>
<keyword evidence="5" id="KW-0333">Golgi apparatus</keyword>
<keyword evidence="8" id="KW-0732">Signal</keyword>
<dbReference type="AlphaFoldDB" id="A0AAV5TDE1"/>
<dbReference type="Proteomes" id="UP001432027">
    <property type="component" value="Unassembled WGS sequence"/>
</dbReference>
<dbReference type="GO" id="GO:0015020">
    <property type="term" value="F:glucuronosyltransferase activity"/>
    <property type="evidence" value="ECO:0007669"/>
    <property type="project" value="TreeGrafter"/>
</dbReference>
<dbReference type="PANTHER" id="PTHR12270:SF25">
    <property type="entry name" value="GLYCOSYLTRANSFERASE-LIKE PROTEIN LARGE"/>
    <property type="match status" value="1"/>
</dbReference>
<evidence type="ECO:0000256" key="4">
    <source>
        <dbReference type="ARBA" id="ARBA00022989"/>
    </source>
</evidence>
<evidence type="ECO:0008006" key="11">
    <source>
        <dbReference type="Google" id="ProtNLM"/>
    </source>
</evidence>
<dbReference type="GO" id="GO:0042285">
    <property type="term" value="F:xylosyltransferase activity"/>
    <property type="evidence" value="ECO:0007669"/>
    <property type="project" value="TreeGrafter"/>
</dbReference>
<evidence type="ECO:0000256" key="5">
    <source>
        <dbReference type="ARBA" id="ARBA00023034"/>
    </source>
</evidence>
<keyword evidence="6" id="KW-0472">Membrane</keyword>